<dbReference type="RefSeq" id="XP_037212999.1">
    <property type="nucleotide sequence ID" value="XM_037370618.1"/>
</dbReference>
<dbReference type="AlphaFoldDB" id="A0A8H6RYV7"/>
<dbReference type="Proteomes" id="UP000636479">
    <property type="component" value="Unassembled WGS sequence"/>
</dbReference>
<protein>
    <submittedName>
        <fullName evidence="1">Uncharacterized protein</fullName>
    </submittedName>
</protein>
<keyword evidence="2" id="KW-1185">Reference proteome</keyword>
<dbReference type="OrthoDB" id="9451547at2759"/>
<evidence type="ECO:0000313" key="1">
    <source>
        <dbReference type="EMBL" id="KAF7288777.1"/>
    </source>
</evidence>
<reference evidence="1" key="1">
    <citation type="submission" date="2020-05" db="EMBL/GenBank/DDBJ databases">
        <title>Mycena genomes resolve the evolution of fungal bioluminescence.</title>
        <authorList>
            <person name="Tsai I.J."/>
        </authorList>
    </citation>
    <scope>NUCLEOTIDE SEQUENCE</scope>
    <source>
        <strain evidence="1">171206Taipei</strain>
    </source>
</reference>
<organism evidence="1 2">
    <name type="scientific">Mycena indigotica</name>
    <dbReference type="NCBI Taxonomy" id="2126181"/>
    <lineage>
        <taxon>Eukaryota</taxon>
        <taxon>Fungi</taxon>
        <taxon>Dikarya</taxon>
        <taxon>Basidiomycota</taxon>
        <taxon>Agaricomycotina</taxon>
        <taxon>Agaricomycetes</taxon>
        <taxon>Agaricomycetidae</taxon>
        <taxon>Agaricales</taxon>
        <taxon>Marasmiineae</taxon>
        <taxon>Mycenaceae</taxon>
        <taxon>Mycena</taxon>
    </lineage>
</organism>
<comment type="caution">
    <text evidence="1">The sequence shown here is derived from an EMBL/GenBank/DDBJ whole genome shotgun (WGS) entry which is preliminary data.</text>
</comment>
<sequence>MGNGHASLTIWLCLDEHGPLGLHDSLSLRILPLKLSSFNEHNIHIFLSRHHISTCATRCRQQIALHTADSPGLPVCQSKHRYQRHLGRLVFNFYDFEPANATHVPTFWRGHTETASFRNDLLHMTSAQYLFGAVFGGVHCLA</sequence>
<dbReference type="EMBL" id="JACAZF010000019">
    <property type="protein sequence ID" value="KAF7288777.1"/>
    <property type="molecule type" value="Genomic_DNA"/>
</dbReference>
<gene>
    <name evidence="1" type="ORF">MIND_01423400</name>
</gene>
<proteinExistence type="predicted"/>
<accession>A0A8H6RYV7</accession>
<evidence type="ECO:0000313" key="2">
    <source>
        <dbReference type="Proteomes" id="UP000636479"/>
    </source>
</evidence>
<name>A0A8H6RYV7_9AGAR</name>
<dbReference type="GeneID" id="59353134"/>